<keyword evidence="3" id="KW-0998">Cell outer membrane</keyword>
<organism evidence="6 7">
    <name type="scientific">Microbulbifer bruguierae</name>
    <dbReference type="NCBI Taxonomy" id="3029061"/>
    <lineage>
        <taxon>Bacteria</taxon>
        <taxon>Pseudomonadati</taxon>
        <taxon>Pseudomonadota</taxon>
        <taxon>Gammaproteobacteria</taxon>
        <taxon>Cellvibrionales</taxon>
        <taxon>Microbulbiferaceae</taxon>
        <taxon>Microbulbifer</taxon>
    </lineage>
</organism>
<dbReference type="PANTHER" id="PTHR30329">
    <property type="entry name" value="STATOR ELEMENT OF FLAGELLAR MOTOR COMPLEX"/>
    <property type="match status" value="1"/>
</dbReference>
<feature type="domain" description="OmpA-like" evidence="5">
    <location>
        <begin position="67"/>
        <end position="184"/>
    </location>
</feature>
<reference evidence="6 7" key="1">
    <citation type="submission" date="2023-02" db="EMBL/GenBank/DDBJ databases">
        <title>Description and genomic characterization of Microbulbifer bruguierae sp. nov., isolated from the sediment of mangrove plant Bruguiera sexangula.</title>
        <authorList>
            <person name="Long M."/>
        </authorList>
    </citation>
    <scope>NUCLEOTIDE SEQUENCE [LARGE SCALE GENOMIC DNA]</scope>
    <source>
        <strain evidence="6 7">H12</strain>
    </source>
</reference>
<dbReference type="InterPro" id="IPR050330">
    <property type="entry name" value="Bact_OuterMem_StrucFunc"/>
</dbReference>
<dbReference type="PROSITE" id="PS51123">
    <property type="entry name" value="OMPA_2"/>
    <property type="match status" value="1"/>
</dbReference>
<dbReference type="PRINTS" id="PR01021">
    <property type="entry name" value="OMPADOMAIN"/>
</dbReference>
<evidence type="ECO:0000259" key="5">
    <source>
        <dbReference type="PROSITE" id="PS51123"/>
    </source>
</evidence>
<proteinExistence type="predicted"/>
<dbReference type="InterPro" id="IPR006664">
    <property type="entry name" value="OMP_bac"/>
</dbReference>
<dbReference type="PANTHER" id="PTHR30329:SF21">
    <property type="entry name" value="LIPOPROTEIN YIAD-RELATED"/>
    <property type="match status" value="1"/>
</dbReference>
<protein>
    <submittedName>
        <fullName evidence="6">OmpA family protein</fullName>
    </submittedName>
</protein>
<evidence type="ECO:0000313" key="6">
    <source>
        <dbReference type="EMBL" id="WGL15729.1"/>
    </source>
</evidence>
<accession>A0ABY8NBE4</accession>
<dbReference type="Proteomes" id="UP001236500">
    <property type="component" value="Chromosome"/>
</dbReference>
<comment type="subcellular location">
    <subcellularLocation>
        <location evidence="1">Cell outer membrane</location>
    </subcellularLocation>
</comment>
<dbReference type="Pfam" id="PF00691">
    <property type="entry name" value="OmpA"/>
    <property type="match status" value="1"/>
</dbReference>
<dbReference type="Gene3D" id="3.30.1330.60">
    <property type="entry name" value="OmpA-like domain"/>
    <property type="match status" value="1"/>
</dbReference>
<dbReference type="RefSeq" id="WP_280318785.1">
    <property type="nucleotide sequence ID" value="NZ_CP118605.1"/>
</dbReference>
<evidence type="ECO:0000313" key="7">
    <source>
        <dbReference type="Proteomes" id="UP001236500"/>
    </source>
</evidence>
<name>A0ABY8NBE4_9GAMM</name>
<evidence type="ECO:0000256" key="2">
    <source>
        <dbReference type="ARBA" id="ARBA00023136"/>
    </source>
</evidence>
<keyword evidence="7" id="KW-1185">Reference proteome</keyword>
<gene>
    <name evidence="6" type="ORF">PVT68_13235</name>
</gene>
<evidence type="ECO:0000256" key="1">
    <source>
        <dbReference type="ARBA" id="ARBA00004442"/>
    </source>
</evidence>
<dbReference type="SUPFAM" id="SSF103088">
    <property type="entry name" value="OmpA-like"/>
    <property type="match status" value="1"/>
</dbReference>
<dbReference type="InterPro" id="IPR006665">
    <property type="entry name" value="OmpA-like"/>
</dbReference>
<dbReference type="EMBL" id="CP118605">
    <property type="protein sequence ID" value="WGL15729.1"/>
    <property type="molecule type" value="Genomic_DNA"/>
</dbReference>
<dbReference type="InterPro" id="IPR036737">
    <property type="entry name" value="OmpA-like_sf"/>
</dbReference>
<sequence>MPVFRQSPVLALVFFVLSPLLLSGCPDPTKKYSLQPRELVTRGLGELSARQAAPFGDDMVRYLMGQSRREGDIFVLRVDFEPGGFAPKMDTIEDIEALLVIMRDFPALKIAVEGHTDNAGDPDKNRKLSQWRADWVRQFLLERGISADRVEAAGLGDSDPVADNDTQKGREQNRRLVVRVLDFDGKPVNVRLSRESKNLPSDLPSVGIKNQ</sequence>
<dbReference type="CDD" id="cd07185">
    <property type="entry name" value="OmpA_C-like"/>
    <property type="match status" value="1"/>
</dbReference>
<keyword evidence="2 4" id="KW-0472">Membrane</keyword>
<dbReference type="PROSITE" id="PS51257">
    <property type="entry name" value="PROKAR_LIPOPROTEIN"/>
    <property type="match status" value="1"/>
</dbReference>
<evidence type="ECO:0000256" key="3">
    <source>
        <dbReference type="ARBA" id="ARBA00023237"/>
    </source>
</evidence>
<evidence type="ECO:0000256" key="4">
    <source>
        <dbReference type="PROSITE-ProRule" id="PRU00473"/>
    </source>
</evidence>